<evidence type="ECO:0000313" key="7">
    <source>
        <dbReference type="Proteomes" id="UP001153365"/>
    </source>
</evidence>
<dbReference type="PANTHER" id="PTHR11963">
    <property type="entry name" value="LEUCINE AMINOPEPTIDASE-RELATED"/>
    <property type="match status" value="1"/>
</dbReference>
<evidence type="ECO:0000313" key="6">
    <source>
        <dbReference type="EMBL" id="CAH7670122.1"/>
    </source>
</evidence>
<dbReference type="Pfam" id="PF02789">
    <property type="entry name" value="Peptidase_M17_N"/>
    <property type="match status" value="1"/>
</dbReference>
<dbReference type="InterPro" id="IPR011356">
    <property type="entry name" value="Leucine_aapep/pepB"/>
</dbReference>
<evidence type="ECO:0000256" key="2">
    <source>
        <dbReference type="ARBA" id="ARBA00022438"/>
    </source>
</evidence>
<dbReference type="EMBL" id="CALTRL010000940">
    <property type="protein sequence ID" value="CAH7670122.1"/>
    <property type="molecule type" value="Genomic_DNA"/>
</dbReference>
<dbReference type="Gene3D" id="3.40.220.10">
    <property type="entry name" value="Leucine Aminopeptidase, subunit E, domain 1"/>
    <property type="match status" value="1"/>
</dbReference>
<dbReference type="GO" id="GO:0030145">
    <property type="term" value="F:manganese ion binding"/>
    <property type="evidence" value="ECO:0007669"/>
    <property type="project" value="InterPro"/>
</dbReference>
<feature type="domain" description="Cytosol aminopeptidase" evidence="5">
    <location>
        <begin position="395"/>
        <end position="402"/>
    </location>
</feature>
<dbReference type="SUPFAM" id="SSF53187">
    <property type="entry name" value="Zn-dependent exopeptidases"/>
    <property type="match status" value="1"/>
</dbReference>
<evidence type="ECO:0000256" key="1">
    <source>
        <dbReference type="ARBA" id="ARBA00009528"/>
    </source>
</evidence>
<dbReference type="CDD" id="cd00433">
    <property type="entry name" value="Peptidase_M17"/>
    <property type="match status" value="1"/>
</dbReference>
<dbReference type="GO" id="GO:0006508">
    <property type="term" value="P:proteolysis"/>
    <property type="evidence" value="ECO:0007669"/>
    <property type="project" value="UniProtKB-KW"/>
</dbReference>
<dbReference type="GO" id="GO:0005737">
    <property type="term" value="C:cytoplasm"/>
    <property type="evidence" value="ECO:0007669"/>
    <property type="project" value="InterPro"/>
</dbReference>
<keyword evidence="3" id="KW-0645">Protease</keyword>
<comment type="caution">
    <text evidence="6">The sequence shown here is derived from an EMBL/GenBank/DDBJ whole genome shotgun (WGS) entry which is preliminary data.</text>
</comment>
<keyword evidence="2 6" id="KW-0031">Aminopeptidase</keyword>
<proteinExistence type="inferred from homology"/>
<dbReference type="Gene3D" id="3.40.630.10">
    <property type="entry name" value="Zn peptidases"/>
    <property type="match status" value="1"/>
</dbReference>
<dbReference type="InterPro" id="IPR008283">
    <property type="entry name" value="Peptidase_M17_N"/>
</dbReference>
<dbReference type="Pfam" id="PF00883">
    <property type="entry name" value="Peptidase_M17"/>
    <property type="match status" value="1"/>
</dbReference>
<organism evidence="6 7">
    <name type="scientific">Phakopsora pachyrhizi</name>
    <name type="common">Asian soybean rust disease fungus</name>
    <dbReference type="NCBI Taxonomy" id="170000"/>
    <lineage>
        <taxon>Eukaryota</taxon>
        <taxon>Fungi</taxon>
        <taxon>Dikarya</taxon>
        <taxon>Basidiomycota</taxon>
        <taxon>Pucciniomycotina</taxon>
        <taxon>Pucciniomycetes</taxon>
        <taxon>Pucciniales</taxon>
        <taxon>Phakopsoraceae</taxon>
        <taxon>Phakopsora</taxon>
    </lineage>
</organism>
<dbReference type="GO" id="GO:0070006">
    <property type="term" value="F:metalloaminopeptidase activity"/>
    <property type="evidence" value="ECO:0007669"/>
    <property type="project" value="InterPro"/>
</dbReference>
<evidence type="ECO:0000256" key="3">
    <source>
        <dbReference type="ARBA" id="ARBA00022670"/>
    </source>
</evidence>
<keyword evidence="4" id="KW-0378">Hydrolase</keyword>
<evidence type="ECO:0000259" key="5">
    <source>
        <dbReference type="PROSITE" id="PS00631"/>
    </source>
</evidence>
<dbReference type="InterPro" id="IPR000819">
    <property type="entry name" value="Peptidase_M17_C"/>
</dbReference>
<dbReference type="InterPro" id="IPR043472">
    <property type="entry name" value="Macro_dom-like"/>
</dbReference>
<protein>
    <submittedName>
        <fullName evidence="6">Cytosol aminopeptidase family, catalytic domain-domain-containing protein</fullName>
    </submittedName>
</protein>
<dbReference type="PROSITE" id="PS00631">
    <property type="entry name" value="CYTOSOL_AP"/>
    <property type="match status" value="1"/>
</dbReference>
<sequence length="568" mass="61536">MLLLFGIRRPSYLTNNRKLLKQSHSIYQSVQPQKLISLHLFTTSNLSSLPRMSNSPSGPGVVIAVKPDGNQLQNSSIDSKEAISLIEQSWKNSDPRGKALETRVFFGPDSLAVAAVGTGSINNSLTDHEKAERTRKITATGAKALKEQISNQREVLVDQVWSSHSAAVGATLGTFNYSVKTKKDAIEKRKPIVYKPLQNKVVQLDFERGSGKLISLDWSSGLIFGQAQNLARELMETGANLMTPTIFCERIKKEFDGIHNVEIHVRDKAWAEGKGMNSFLSVARGTEEPCKFLEIHYKGTNSNGSFKPSVAFVGKGITFDSGGISLKPGAGMKLMRADMGGAATVTSAAWAIAKLQIPIDLLVCTPLTENMPSGHATKPGDIIYAMNGKSIEVDNTDAEGRLVLADALYYASSVYRPNTVIDVATLTGAMMIALGEAFSGVFSTSDELWSHLDAAGKAEHDRFWRMPFDDCYMRQIDTSNADLCNTGGRLAGSCTAAIFLREFVDGLACNASTTEESGKAADKVAYAHIDIAGAMDCTMPDSYNVKGLTGRPVRSLVEYVRQQAALSK</sequence>
<name>A0AAV0AQB8_PHAPC</name>
<dbReference type="PRINTS" id="PR00481">
    <property type="entry name" value="LAMNOPPTDASE"/>
</dbReference>
<reference evidence="6" key="1">
    <citation type="submission" date="2022-06" db="EMBL/GenBank/DDBJ databases">
        <authorList>
            <consortium name="SYNGENTA / RWTH Aachen University"/>
        </authorList>
    </citation>
    <scope>NUCLEOTIDE SEQUENCE</scope>
</reference>
<evidence type="ECO:0000256" key="4">
    <source>
        <dbReference type="ARBA" id="ARBA00022801"/>
    </source>
</evidence>
<comment type="similarity">
    <text evidence="1">Belongs to the peptidase M17 family.</text>
</comment>
<keyword evidence="7" id="KW-1185">Reference proteome</keyword>
<accession>A0AAV0AQB8</accession>
<dbReference type="PANTHER" id="PTHR11963:SF23">
    <property type="entry name" value="CYTOSOL AMINOPEPTIDASE"/>
    <property type="match status" value="1"/>
</dbReference>
<dbReference type="SUPFAM" id="SSF52949">
    <property type="entry name" value="Macro domain-like"/>
    <property type="match status" value="1"/>
</dbReference>
<dbReference type="Proteomes" id="UP001153365">
    <property type="component" value="Unassembled WGS sequence"/>
</dbReference>
<gene>
    <name evidence="6" type="ORF">PPACK8108_LOCUS4810</name>
</gene>
<dbReference type="AlphaFoldDB" id="A0AAV0AQB8"/>